<evidence type="ECO:0000313" key="1">
    <source>
        <dbReference type="EMBL" id="CAF2845408.1"/>
    </source>
</evidence>
<reference evidence="1" key="1">
    <citation type="submission" date="2021-02" db="EMBL/GenBank/DDBJ databases">
        <authorList>
            <person name="Bekaert M."/>
        </authorList>
    </citation>
    <scope>NUCLEOTIDE SEQUENCE</scope>
    <source>
        <strain evidence="1">IoA-00</strain>
    </source>
</reference>
<keyword evidence="2" id="KW-1185">Reference proteome</keyword>
<dbReference type="EMBL" id="HG994593">
    <property type="protein sequence ID" value="CAF2845408.1"/>
    <property type="molecule type" value="Genomic_DNA"/>
</dbReference>
<evidence type="ECO:0000313" key="2">
    <source>
        <dbReference type="Proteomes" id="UP000675881"/>
    </source>
</evidence>
<gene>
    <name evidence="1" type="ORF">LSAA_4743</name>
</gene>
<protein>
    <submittedName>
        <fullName evidence="1">(salmon louse) hypothetical protein</fullName>
    </submittedName>
</protein>
<name>A0A7R8H4C6_LEPSM</name>
<proteinExistence type="predicted"/>
<organism evidence="1 2">
    <name type="scientific">Lepeophtheirus salmonis</name>
    <name type="common">Salmon louse</name>
    <name type="synonym">Caligus salmonis</name>
    <dbReference type="NCBI Taxonomy" id="72036"/>
    <lineage>
        <taxon>Eukaryota</taxon>
        <taxon>Metazoa</taxon>
        <taxon>Ecdysozoa</taxon>
        <taxon>Arthropoda</taxon>
        <taxon>Crustacea</taxon>
        <taxon>Multicrustacea</taxon>
        <taxon>Hexanauplia</taxon>
        <taxon>Copepoda</taxon>
        <taxon>Siphonostomatoida</taxon>
        <taxon>Caligidae</taxon>
        <taxon>Lepeophtheirus</taxon>
    </lineage>
</organism>
<accession>A0A7R8H4C6</accession>
<dbReference type="AlphaFoldDB" id="A0A7R8H4C6"/>
<sequence length="142" mass="16277">MTNRNKLRELQTLTSRNLLVMGNYIRRGFGLDDELSKISYRTVNSNWGVCLSLPDMSYNIGQYKSMNMLESLSEAVYDPAWAIHDLHLIKTRAQNKQHASELTISFLKNNPYLTSGHLTAKKNGIGDPFDTWSPGYYIWEAD</sequence>
<dbReference type="Proteomes" id="UP000675881">
    <property type="component" value="Chromosome 14"/>
</dbReference>